<keyword evidence="7" id="KW-1185">Reference proteome</keyword>
<name>A0AAI8YGW1_9PEZI</name>
<keyword evidence="2" id="KW-0812">Transmembrane</keyword>
<evidence type="ECO:0000256" key="3">
    <source>
        <dbReference type="ARBA" id="ARBA00022989"/>
    </source>
</evidence>
<dbReference type="InterPro" id="IPR050360">
    <property type="entry name" value="MFS_Sugar_Transporters"/>
</dbReference>
<dbReference type="GO" id="GO:0005351">
    <property type="term" value="F:carbohydrate:proton symporter activity"/>
    <property type="evidence" value="ECO:0007669"/>
    <property type="project" value="TreeGrafter"/>
</dbReference>
<keyword evidence="3" id="KW-1133">Transmembrane helix</keyword>
<dbReference type="InterPro" id="IPR005828">
    <property type="entry name" value="MFS_sugar_transport-like"/>
</dbReference>
<evidence type="ECO:0000313" key="7">
    <source>
        <dbReference type="Proteomes" id="UP001295740"/>
    </source>
</evidence>
<comment type="caution">
    <text evidence="6">The sequence shown here is derived from an EMBL/GenBank/DDBJ whole genome shotgun (WGS) entry which is preliminary data.</text>
</comment>
<dbReference type="InterPro" id="IPR036259">
    <property type="entry name" value="MFS_trans_sf"/>
</dbReference>
<feature type="compositionally biased region" description="Polar residues" evidence="5">
    <location>
        <begin position="16"/>
        <end position="32"/>
    </location>
</feature>
<dbReference type="Proteomes" id="UP001295740">
    <property type="component" value="Unassembled WGS sequence"/>
</dbReference>
<evidence type="ECO:0000256" key="2">
    <source>
        <dbReference type="ARBA" id="ARBA00022692"/>
    </source>
</evidence>
<dbReference type="PANTHER" id="PTHR48022:SF48">
    <property type="entry name" value="SUGAR TRANSPORTER, PUTATIVE (AFU_ORTHOLOGUE AFUA_3G06730)-RELATED"/>
    <property type="match status" value="1"/>
</dbReference>
<evidence type="ECO:0000256" key="4">
    <source>
        <dbReference type="ARBA" id="ARBA00023136"/>
    </source>
</evidence>
<sequence>MNPSTSRATLVCDPSWSPNEKPTAANHRSVSSGDPREEFNRSKAMAITTSATWMCNFVIGLVTPLMLEAIGWGTYIFFAALSAGLRTRGRSLEGMDAVFGDTAAHEEKARLFDIASSMGLTEQLPSEKLDAARVNAEEV</sequence>
<dbReference type="PANTHER" id="PTHR48022">
    <property type="entry name" value="PLASTIDIC GLUCOSE TRANSPORTER 4"/>
    <property type="match status" value="1"/>
</dbReference>
<dbReference type="EMBL" id="CAUWAG010000006">
    <property type="protein sequence ID" value="CAJ2504395.1"/>
    <property type="molecule type" value="Genomic_DNA"/>
</dbReference>
<evidence type="ECO:0000313" key="6">
    <source>
        <dbReference type="EMBL" id="CAJ2504395.1"/>
    </source>
</evidence>
<dbReference type="GO" id="GO:0016020">
    <property type="term" value="C:membrane"/>
    <property type="evidence" value="ECO:0007669"/>
    <property type="project" value="UniProtKB-SubCell"/>
</dbReference>
<accession>A0AAI8YGW1</accession>
<dbReference type="Gene3D" id="1.20.1250.20">
    <property type="entry name" value="MFS general substrate transporter like domains"/>
    <property type="match status" value="1"/>
</dbReference>
<feature type="region of interest" description="Disordered" evidence="5">
    <location>
        <begin position="1"/>
        <end position="39"/>
    </location>
</feature>
<keyword evidence="4" id="KW-0472">Membrane</keyword>
<comment type="subcellular location">
    <subcellularLocation>
        <location evidence="1">Membrane</location>
        <topology evidence="1">Multi-pass membrane protein</topology>
    </subcellularLocation>
</comment>
<dbReference type="AlphaFoldDB" id="A0AAI8YGW1"/>
<organism evidence="6 7">
    <name type="scientific">Anthostomella pinea</name>
    <dbReference type="NCBI Taxonomy" id="933095"/>
    <lineage>
        <taxon>Eukaryota</taxon>
        <taxon>Fungi</taxon>
        <taxon>Dikarya</taxon>
        <taxon>Ascomycota</taxon>
        <taxon>Pezizomycotina</taxon>
        <taxon>Sordariomycetes</taxon>
        <taxon>Xylariomycetidae</taxon>
        <taxon>Xylariales</taxon>
        <taxon>Xylariaceae</taxon>
        <taxon>Anthostomella</taxon>
    </lineage>
</organism>
<protein>
    <submittedName>
        <fullName evidence="6">Uu.00g117890.m01.CDS01</fullName>
    </submittedName>
</protein>
<reference evidence="6" key="1">
    <citation type="submission" date="2023-10" db="EMBL/GenBank/DDBJ databases">
        <authorList>
            <person name="Hackl T."/>
        </authorList>
    </citation>
    <scope>NUCLEOTIDE SEQUENCE</scope>
</reference>
<evidence type="ECO:0000256" key="5">
    <source>
        <dbReference type="SAM" id="MobiDB-lite"/>
    </source>
</evidence>
<dbReference type="Pfam" id="PF00083">
    <property type="entry name" value="Sugar_tr"/>
    <property type="match status" value="1"/>
</dbReference>
<gene>
    <name evidence="6" type="ORF">KHLLAP_LOCUS4863</name>
</gene>
<proteinExistence type="predicted"/>
<evidence type="ECO:0000256" key="1">
    <source>
        <dbReference type="ARBA" id="ARBA00004141"/>
    </source>
</evidence>